<gene>
    <name evidence="2" type="ORF">C7476_11944</name>
</gene>
<organism evidence="2 3">
    <name type="scientific">Phyllobacterium bourgognense</name>
    <dbReference type="NCBI Taxonomy" id="314236"/>
    <lineage>
        <taxon>Bacteria</taxon>
        <taxon>Pseudomonadati</taxon>
        <taxon>Pseudomonadota</taxon>
        <taxon>Alphaproteobacteria</taxon>
        <taxon>Hyphomicrobiales</taxon>
        <taxon>Phyllobacteriaceae</taxon>
        <taxon>Phyllobacterium</taxon>
    </lineage>
</organism>
<evidence type="ECO:0000313" key="3">
    <source>
        <dbReference type="Proteomes" id="UP000253324"/>
    </source>
</evidence>
<protein>
    <submittedName>
        <fullName evidence="2">Uncharacterized protein</fullName>
    </submittedName>
</protein>
<dbReference type="AlphaFoldDB" id="A0A368YFV7"/>
<feature type="region of interest" description="Disordered" evidence="1">
    <location>
        <begin position="1"/>
        <end position="44"/>
    </location>
</feature>
<proteinExistence type="predicted"/>
<evidence type="ECO:0000313" key="2">
    <source>
        <dbReference type="EMBL" id="RCW79123.1"/>
    </source>
</evidence>
<evidence type="ECO:0000256" key="1">
    <source>
        <dbReference type="SAM" id="MobiDB-lite"/>
    </source>
</evidence>
<reference evidence="2 3" key="1">
    <citation type="submission" date="2018-07" db="EMBL/GenBank/DDBJ databases">
        <title>Genomic Encyclopedia of Type Strains, Phase III (KMG-III): the genomes of soil and plant-associated and newly described type strains.</title>
        <authorList>
            <person name="Whitman W."/>
        </authorList>
    </citation>
    <scope>NUCLEOTIDE SEQUENCE [LARGE SCALE GENOMIC DNA]</scope>
    <source>
        <strain evidence="2 3">31-25a</strain>
    </source>
</reference>
<keyword evidence="3" id="KW-1185">Reference proteome</keyword>
<sequence length="44" mass="4587">MTSVPNGARPFYGDKDSRNAGKKLPDGSLGSCNRSDFGKTPGSI</sequence>
<comment type="caution">
    <text evidence="2">The sequence shown here is derived from an EMBL/GenBank/DDBJ whole genome shotgun (WGS) entry which is preliminary data.</text>
</comment>
<dbReference type="Proteomes" id="UP000253324">
    <property type="component" value="Unassembled WGS sequence"/>
</dbReference>
<accession>A0A368YFV7</accession>
<name>A0A368YFV7_9HYPH</name>
<feature type="compositionally biased region" description="Basic and acidic residues" evidence="1">
    <location>
        <begin position="12"/>
        <end position="25"/>
    </location>
</feature>
<dbReference type="EMBL" id="QPJM01000019">
    <property type="protein sequence ID" value="RCW79123.1"/>
    <property type="molecule type" value="Genomic_DNA"/>
</dbReference>